<evidence type="ECO:0000259" key="8">
    <source>
        <dbReference type="Pfam" id="PF02687"/>
    </source>
</evidence>
<feature type="non-terminal residue" evidence="10">
    <location>
        <position position="1"/>
    </location>
</feature>
<evidence type="ECO:0000256" key="3">
    <source>
        <dbReference type="ARBA" id="ARBA00022692"/>
    </source>
</evidence>
<keyword evidence="2" id="KW-1003">Cell membrane</keyword>
<comment type="similarity">
    <text evidence="6">Belongs to the ABC-4 integral membrane protein family.</text>
</comment>
<name>A0A7V8NUP5_9BACT</name>
<dbReference type="Pfam" id="PF02687">
    <property type="entry name" value="FtsX"/>
    <property type="match status" value="1"/>
</dbReference>
<feature type="domain" description="ABC3 transporter permease C-terminal" evidence="8">
    <location>
        <begin position="176"/>
        <end position="296"/>
    </location>
</feature>
<evidence type="ECO:0000259" key="9">
    <source>
        <dbReference type="Pfam" id="PF12704"/>
    </source>
</evidence>
<dbReference type="PANTHER" id="PTHR30572">
    <property type="entry name" value="MEMBRANE COMPONENT OF TRANSPORTER-RELATED"/>
    <property type="match status" value="1"/>
</dbReference>
<feature type="domain" description="MacB-like periplasmic core" evidence="9">
    <location>
        <begin position="2"/>
        <end position="124"/>
    </location>
</feature>
<dbReference type="InterPro" id="IPR050250">
    <property type="entry name" value="Macrolide_Exporter_MacB"/>
</dbReference>
<dbReference type="GO" id="GO:0005886">
    <property type="term" value="C:plasma membrane"/>
    <property type="evidence" value="ECO:0007669"/>
    <property type="project" value="UniProtKB-SubCell"/>
</dbReference>
<dbReference type="AlphaFoldDB" id="A0A7V8NUP5"/>
<dbReference type="EMBL" id="JACDQQ010002230">
    <property type="protein sequence ID" value="MBA0087874.1"/>
    <property type="molecule type" value="Genomic_DNA"/>
</dbReference>
<sequence>FKTLEVPALRGRTLTADDDRRGCGSPPAVISYAFWQREYAGGPDILGRMISLEGHPFEIVGITPPGFTGIDVGRQFDVAVPLCSEALIHGELSLIDLRNGYWLAAVGRLKPGVTIEQADAEMAALSTGILEATTPPQYDAEAQKHYLRYKFGTFPAATGFSNLRRLYETPLWILLAIAALVLLIACANIAILLLARAGVRGREIAVRLSLGASSGRLVRQLLVESLLIGVAGAVLGAVLAQWVSRFLVAFIATSAPDVFVDLHPDWLVLTFTVGIALLTTILFGLAPAFRATRIAPAAALKSAGRNLAGGREHFSLRRGLVVSQVAFSLVLLVGAILFVRSLKNILSVDAGFHTAGIMEADLDFRQLKILAPQRQGYKLNLIDRLRALPGVEGVADASVVPLSGYGWQENVILAGATKRADVAPLFT</sequence>
<evidence type="ECO:0000256" key="4">
    <source>
        <dbReference type="ARBA" id="ARBA00022989"/>
    </source>
</evidence>
<feature type="transmembrane region" description="Helical" evidence="7">
    <location>
        <begin position="171"/>
        <end position="195"/>
    </location>
</feature>
<organism evidence="10 11">
    <name type="scientific">Candidatus Acidiferrum panamense</name>
    <dbReference type="NCBI Taxonomy" id="2741543"/>
    <lineage>
        <taxon>Bacteria</taxon>
        <taxon>Pseudomonadati</taxon>
        <taxon>Acidobacteriota</taxon>
        <taxon>Terriglobia</taxon>
        <taxon>Candidatus Acidiferrales</taxon>
        <taxon>Candidatus Acidiferrum</taxon>
    </lineage>
</organism>
<comment type="caution">
    <text evidence="10">The sequence shown here is derived from an EMBL/GenBank/DDBJ whole genome shotgun (WGS) entry which is preliminary data.</text>
</comment>
<protein>
    <submittedName>
        <fullName evidence="10">FtsX-like permease family protein</fullName>
    </submittedName>
</protein>
<dbReference type="PANTHER" id="PTHR30572:SF4">
    <property type="entry name" value="ABC TRANSPORTER PERMEASE YTRF"/>
    <property type="match status" value="1"/>
</dbReference>
<proteinExistence type="inferred from homology"/>
<dbReference type="InterPro" id="IPR025857">
    <property type="entry name" value="MacB_PCD"/>
</dbReference>
<feature type="transmembrane region" description="Helical" evidence="7">
    <location>
        <begin position="266"/>
        <end position="286"/>
    </location>
</feature>
<feature type="transmembrane region" description="Helical" evidence="7">
    <location>
        <begin position="226"/>
        <end position="254"/>
    </location>
</feature>
<feature type="transmembrane region" description="Helical" evidence="7">
    <location>
        <begin position="320"/>
        <end position="339"/>
    </location>
</feature>
<feature type="non-terminal residue" evidence="10">
    <location>
        <position position="427"/>
    </location>
</feature>
<comment type="subcellular location">
    <subcellularLocation>
        <location evidence="1">Cell membrane</location>
        <topology evidence="1">Multi-pass membrane protein</topology>
    </subcellularLocation>
</comment>
<keyword evidence="3 7" id="KW-0812">Transmembrane</keyword>
<accession>A0A7V8NUP5</accession>
<dbReference type="GO" id="GO:0022857">
    <property type="term" value="F:transmembrane transporter activity"/>
    <property type="evidence" value="ECO:0007669"/>
    <property type="project" value="TreeGrafter"/>
</dbReference>
<reference evidence="10" key="1">
    <citation type="submission" date="2020-06" db="EMBL/GenBank/DDBJ databases">
        <title>Legume-microbial interactions unlock mineral nutrients during tropical forest succession.</title>
        <authorList>
            <person name="Epihov D.Z."/>
        </authorList>
    </citation>
    <scope>NUCLEOTIDE SEQUENCE [LARGE SCALE GENOMIC DNA]</scope>
    <source>
        <strain evidence="10">Pan2503</strain>
    </source>
</reference>
<evidence type="ECO:0000313" key="10">
    <source>
        <dbReference type="EMBL" id="MBA0087874.1"/>
    </source>
</evidence>
<keyword evidence="4 7" id="KW-1133">Transmembrane helix</keyword>
<gene>
    <name evidence="10" type="ORF">HRJ53_23045</name>
</gene>
<evidence type="ECO:0000256" key="7">
    <source>
        <dbReference type="SAM" id="Phobius"/>
    </source>
</evidence>
<keyword evidence="5 7" id="KW-0472">Membrane</keyword>
<evidence type="ECO:0000313" key="11">
    <source>
        <dbReference type="Proteomes" id="UP000567293"/>
    </source>
</evidence>
<evidence type="ECO:0000256" key="5">
    <source>
        <dbReference type="ARBA" id="ARBA00023136"/>
    </source>
</evidence>
<evidence type="ECO:0000256" key="6">
    <source>
        <dbReference type="ARBA" id="ARBA00038076"/>
    </source>
</evidence>
<evidence type="ECO:0000256" key="2">
    <source>
        <dbReference type="ARBA" id="ARBA00022475"/>
    </source>
</evidence>
<evidence type="ECO:0000256" key="1">
    <source>
        <dbReference type="ARBA" id="ARBA00004651"/>
    </source>
</evidence>
<dbReference type="InterPro" id="IPR003838">
    <property type="entry name" value="ABC3_permease_C"/>
</dbReference>
<dbReference type="Pfam" id="PF12704">
    <property type="entry name" value="MacB_PCD"/>
    <property type="match status" value="1"/>
</dbReference>
<keyword evidence="11" id="KW-1185">Reference proteome</keyword>
<dbReference type="Proteomes" id="UP000567293">
    <property type="component" value="Unassembled WGS sequence"/>
</dbReference>